<protein>
    <submittedName>
        <fullName evidence="2">Uncharacterized protein</fullName>
    </submittedName>
</protein>
<dbReference type="EMBL" id="WVHT01000002">
    <property type="protein sequence ID" value="MXV50407.1"/>
    <property type="molecule type" value="Genomic_DNA"/>
</dbReference>
<evidence type="ECO:0000256" key="1">
    <source>
        <dbReference type="SAM" id="SignalP"/>
    </source>
</evidence>
<evidence type="ECO:0000313" key="2">
    <source>
        <dbReference type="EMBL" id="MXV50407.1"/>
    </source>
</evidence>
<organism evidence="2 3">
    <name type="scientific">Hufsiella arboris</name>
    <dbReference type="NCBI Taxonomy" id="2695275"/>
    <lineage>
        <taxon>Bacteria</taxon>
        <taxon>Pseudomonadati</taxon>
        <taxon>Bacteroidota</taxon>
        <taxon>Sphingobacteriia</taxon>
        <taxon>Sphingobacteriales</taxon>
        <taxon>Sphingobacteriaceae</taxon>
        <taxon>Hufsiella</taxon>
    </lineage>
</organism>
<feature type="signal peptide" evidence="1">
    <location>
        <begin position="1"/>
        <end position="22"/>
    </location>
</feature>
<keyword evidence="3" id="KW-1185">Reference proteome</keyword>
<accession>A0A7K1Y763</accession>
<keyword evidence="1" id="KW-0732">Signal</keyword>
<sequence>MKRLITFLSIGLGLLAARSTQAQPYTFDSSFSVSFPDGVANQVAYINFPTYHYWGNIEVSITGGYNYQNTKGLVSKRYMLIKNAGTPDYFDQQTEVLAASGNMANQWALGDFDAQNFRIPIYHLTNTGNLITVKIAGTLIYAEAVDAIKRSLAVASPVVVPNQATRQYMSIQQERVGIGTFSPDARLTVAGTVHAKEVRVDQNIPVPDYVFEDNYMLPELSSIKDYVRQNHHLPEIPSAAQIAKEGITVGEMNMKLLKKVEELTLYLISQQDDIKSLRETVKCLEDQLSRK</sequence>
<comment type="caution">
    <text evidence="2">The sequence shown here is derived from an EMBL/GenBank/DDBJ whole genome shotgun (WGS) entry which is preliminary data.</text>
</comment>
<dbReference type="Proteomes" id="UP000466586">
    <property type="component" value="Unassembled WGS sequence"/>
</dbReference>
<reference evidence="2 3" key="1">
    <citation type="submission" date="2019-11" db="EMBL/GenBank/DDBJ databases">
        <title>Pedobacter sp. HMF7647 Genome sequencing and assembly.</title>
        <authorList>
            <person name="Kang H."/>
            <person name="Kim H."/>
            <person name="Joh K."/>
        </authorList>
    </citation>
    <scope>NUCLEOTIDE SEQUENCE [LARGE SCALE GENOMIC DNA]</scope>
    <source>
        <strain evidence="2 3">HMF7647</strain>
    </source>
</reference>
<dbReference type="RefSeq" id="WP_160843583.1">
    <property type="nucleotide sequence ID" value="NZ_WVHT01000002.1"/>
</dbReference>
<gene>
    <name evidence="2" type="ORF">GS399_05430</name>
</gene>
<evidence type="ECO:0000313" key="3">
    <source>
        <dbReference type="Proteomes" id="UP000466586"/>
    </source>
</evidence>
<dbReference type="AlphaFoldDB" id="A0A7K1Y763"/>
<name>A0A7K1Y763_9SPHI</name>
<proteinExistence type="predicted"/>
<feature type="chain" id="PRO_5029816469" evidence="1">
    <location>
        <begin position="23"/>
        <end position="291"/>
    </location>
</feature>